<evidence type="ECO:0000313" key="2">
    <source>
        <dbReference type="Proteomes" id="UP000199651"/>
    </source>
</evidence>
<reference evidence="2" key="1">
    <citation type="submission" date="2016-10" db="EMBL/GenBank/DDBJ databases">
        <authorList>
            <person name="Varghese N."/>
            <person name="Submissions S."/>
        </authorList>
    </citation>
    <scope>NUCLEOTIDE SEQUENCE [LARGE SCALE GENOMIC DNA]</scope>
    <source>
        <strain evidence="2">IBRC-M 10655</strain>
    </source>
</reference>
<dbReference type="EMBL" id="FNJB01000001">
    <property type="protein sequence ID" value="SDO01256.1"/>
    <property type="molecule type" value="Genomic_DNA"/>
</dbReference>
<dbReference type="OrthoDB" id="4535590at2"/>
<gene>
    <name evidence="1" type="ORF">SAMN05192558_101637</name>
</gene>
<name>A0A1H0G2Y9_9PSEU</name>
<accession>A0A1H0G2Y9</accession>
<protein>
    <submittedName>
        <fullName evidence="1">Uncharacterized protein</fullName>
    </submittedName>
</protein>
<evidence type="ECO:0000313" key="1">
    <source>
        <dbReference type="EMBL" id="SDO01256.1"/>
    </source>
</evidence>
<dbReference type="Proteomes" id="UP000199651">
    <property type="component" value="Unassembled WGS sequence"/>
</dbReference>
<organism evidence="1 2">
    <name type="scientific">Actinokineospora alba</name>
    <dbReference type="NCBI Taxonomy" id="504798"/>
    <lineage>
        <taxon>Bacteria</taxon>
        <taxon>Bacillati</taxon>
        <taxon>Actinomycetota</taxon>
        <taxon>Actinomycetes</taxon>
        <taxon>Pseudonocardiales</taxon>
        <taxon>Pseudonocardiaceae</taxon>
        <taxon>Actinokineospora</taxon>
    </lineage>
</organism>
<sequence>MDLSDGCLQCNTKQDLATLAGDPAEVPDDLVTRFARDPVDHWSSEQWRHLARRFAPRIVSLVRAQAVDPGLALRIFGQSYADLSSWPADERLATEDALSAALEHALERWVSWHVVDLLGGLASVHDDLRPWLARLDAAAGPGAEGGVVRLACHWATDLLWGESDWFAWWFTDDPMTPVREWTLAARNRVTRFADAHPECKTAGDAVIAYDLLDRDEPSPWVYPGYAWDYWTQRGQPGGYGWLTPT</sequence>
<dbReference type="RefSeq" id="WP_091369672.1">
    <property type="nucleotide sequence ID" value="NZ_FNDV01000003.1"/>
</dbReference>
<proteinExistence type="predicted"/>
<keyword evidence="2" id="KW-1185">Reference proteome</keyword>
<dbReference type="AlphaFoldDB" id="A0A1H0G2Y9"/>